<comment type="caution">
    <text evidence="3">The sequence shown here is derived from an EMBL/GenBank/DDBJ whole genome shotgun (WGS) entry which is preliminary data.</text>
</comment>
<evidence type="ECO:0000256" key="2">
    <source>
        <dbReference type="SAM" id="SignalP"/>
    </source>
</evidence>
<protein>
    <submittedName>
        <fullName evidence="3">Uncharacterized protein</fullName>
    </submittedName>
</protein>
<feature type="signal peptide" evidence="2">
    <location>
        <begin position="1"/>
        <end position="30"/>
    </location>
</feature>
<proteinExistence type="predicted"/>
<sequence length="111" mass="11733">MSMTKGKAAILSGAIATLGLFTVAVSSASAAEQNQTPTKITAADKMSESITQKPMNQPAVWQKPTMQPANEGGCSCCKNMMGGNMSGMMNHNKKDMMQPMPGMMRMPSTAK</sequence>
<keyword evidence="2" id="KW-0732">Signal</keyword>
<dbReference type="RefSeq" id="WP_190433808.1">
    <property type="nucleotide sequence ID" value="NZ_JAMPKM010000002.1"/>
</dbReference>
<evidence type="ECO:0000313" key="4">
    <source>
        <dbReference type="Proteomes" id="UP001464891"/>
    </source>
</evidence>
<reference evidence="3 4" key="1">
    <citation type="submission" date="2022-04" db="EMBL/GenBank/DDBJ databases">
        <title>Positive selection, recombination, and allopatry shape intraspecific diversity of widespread and dominant cyanobacteria.</title>
        <authorList>
            <person name="Wei J."/>
            <person name="Shu W."/>
            <person name="Hu C."/>
        </authorList>
    </citation>
    <scope>NUCLEOTIDE SEQUENCE [LARGE SCALE GENOMIC DNA]</scope>
    <source>
        <strain evidence="3 4">GB2-A4</strain>
    </source>
</reference>
<accession>A0ABV0J3T9</accession>
<keyword evidence="4" id="KW-1185">Reference proteome</keyword>
<evidence type="ECO:0000256" key="1">
    <source>
        <dbReference type="SAM" id="MobiDB-lite"/>
    </source>
</evidence>
<feature type="chain" id="PRO_5046081843" evidence="2">
    <location>
        <begin position="31"/>
        <end position="111"/>
    </location>
</feature>
<dbReference type="EMBL" id="JAMPKM010000002">
    <property type="protein sequence ID" value="MEP0816449.1"/>
    <property type="molecule type" value="Genomic_DNA"/>
</dbReference>
<evidence type="ECO:0000313" key="3">
    <source>
        <dbReference type="EMBL" id="MEP0816449.1"/>
    </source>
</evidence>
<gene>
    <name evidence="3" type="ORF">NC998_04995</name>
</gene>
<feature type="region of interest" description="Disordered" evidence="1">
    <location>
        <begin position="87"/>
        <end position="111"/>
    </location>
</feature>
<name>A0ABV0J3T9_9CYAN</name>
<organism evidence="3 4">
    <name type="scientific">Trichocoleus desertorum GB2-A4</name>
    <dbReference type="NCBI Taxonomy" id="2933944"/>
    <lineage>
        <taxon>Bacteria</taxon>
        <taxon>Bacillati</taxon>
        <taxon>Cyanobacteriota</taxon>
        <taxon>Cyanophyceae</taxon>
        <taxon>Leptolyngbyales</taxon>
        <taxon>Trichocoleusaceae</taxon>
        <taxon>Trichocoleus</taxon>
    </lineage>
</organism>
<dbReference type="Proteomes" id="UP001464891">
    <property type="component" value="Unassembled WGS sequence"/>
</dbReference>
<feature type="compositionally biased region" description="Low complexity" evidence="1">
    <location>
        <begin position="97"/>
        <end position="111"/>
    </location>
</feature>